<dbReference type="Pfam" id="PF10354">
    <property type="entry name" value="BMT5-like"/>
    <property type="match status" value="1"/>
</dbReference>
<dbReference type="OrthoDB" id="273345at2759"/>
<dbReference type="PANTHER" id="PTHR11538:SF26">
    <property type="entry name" value="FERREDOXIN-FOLD ANTICODON-BINDING DOMAIN-CONTAINING PROTEIN 1"/>
    <property type="match status" value="1"/>
</dbReference>
<feature type="domain" description="25S rRNA (uridine-N(3))-methyltransferase BMT5-like" evidence="2">
    <location>
        <begin position="23"/>
        <end position="202"/>
    </location>
</feature>
<reference evidence="3" key="1">
    <citation type="submission" date="2021-02" db="EMBL/GenBank/DDBJ databases">
        <title>First Annotated Genome of the Yellow-green Alga Tribonema minus.</title>
        <authorList>
            <person name="Mahan K.M."/>
        </authorList>
    </citation>
    <scope>NUCLEOTIDE SEQUENCE</scope>
    <source>
        <strain evidence="3">UTEX B ZZ1240</strain>
    </source>
</reference>
<sequence>MAHVLSPYLSRHTVCGGEVNDILILGDGNFSFSQSLCSLLRRQHQDTPPPNVVTTTLDSEEWFSALYGGGGADTLAALSAFDFCTVLHGVDATRLADAPPPPLRARRFDRVIYNFPHVNGKQNARRNRALLCDTLASVARAALRARGEACVALVTGQGGTSAEARTLDGYTQSWQAATQAAEAGLTLAAVELFSVADFPGYALACHRPHGGAFSPGAAPLLHTFVHGGAAAGGVATRDAPAYQHELHLVGAPPEDPDAVARAVRSVAGAGNVLAVRLVHTYAPPQQPLFPQHDSGGQAGSGGGGGSARSGGGSSSGGCSGGAAIANCAYEITYASRTAALSRGAADELRAAVEAQVPALLGGRALRPGKSGRGVSRAVPAHLLGFHG</sequence>
<dbReference type="AlphaFoldDB" id="A0A835YP68"/>
<dbReference type="GO" id="GO:0070475">
    <property type="term" value="P:rRNA base methylation"/>
    <property type="evidence" value="ECO:0007669"/>
    <property type="project" value="InterPro"/>
</dbReference>
<accession>A0A835YP68</accession>
<protein>
    <recommendedName>
        <fullName evidence="2">25S rRNA (uridine-N(3))-methyltransferase BMT5-like domain-containing protein</fullName>
    </recommendedName>
</protein>
<dbReference type="EMBL" id="JAFCMP010000511">
    <property type="protein sequence ID" value="KAG5178875.1"/>
    <property type="molecule type" value="Genomic_DNA"/>
</dbReference>
<dbReference type="GO" id="GO:0070042">
    <property type="term" value="F:rRNA (uridine-N3-)-methyltransferase activity"/>
    <property type="evidence" value="ECO:0007669"/>
    <property type="project" value="InterPro"/>
</dbReference>
<dbReference type="GO" id="GO:0005737">
    <property type="term" value="C:cytoplasm"/>
    <property type="evidence" value="ECO:0007669"/>
    <property type="project" value="TreeGrafter"/>
</dbReference>
<proteinExistence type="predicted"/>
<name>A0A835YP68_9STRA</name>
<feature type="compositionally biased region" description="Gly residues" evidence="1">
    <location>
        <begin position="296"/>
        <end position="315"/>
    </location>
</feature>
<organism evidence="3 4">
    <name type="scientific">Tribonema minus</name>
    <dbReference type="NCBI Taxonomy" id="303371"/>
    <lineage>
        <taxon>Eukaryota</taxon>
        <taxon>Sar</taxon>
        <taxon>Stramenopiles</taxon>
        <taxon>Ochrophyta</taxon>
        <taxon>PX clade</taxon>
        <taxon>Xanthophyceae</taxon>
        <taxon>Tribonematales</taxon>
        <taxon>Tribonemataceae</taxon>
        <taxon>Tribonema</taxon>
    </lineage>
</organism>
<dbReference type="InterPro" id="IPR019446">
    <property type="entry name" value="BMT5-like"/>
</dbReference>
<evidence type="ECO:0000313" key="4">
    <source>
        <dbReference type="Proteomes" id="UP000664859"/>
    </source>
</evidence>
<comment type="caution">
    <text evidence="3">The sequence shown here is derived from an EMBL/GenBank/DDBJ whole genome shotgun (WGS) entry which is preliminary data.</text>
</comment>
<evidence type="ECO:0000259" key="2">
    <source>
        <dbReference type="Pfam" id="PF10354"/>
    </source>
</evidence>
<dbReference type="PANTHER" id="PTHR11538">
    <property type="entry name" value="PHENYLALANYL-TRNA SYNTHETASE"/>
    <property type="match status" value="1"/>
</dbReference>
<evidence type="ECO:0000313" key="3">
    <source>
        <dbReference type="EMBL" id="KAG5178875.1"/>
    </source>
</evidence>
<evidence type="ECO:0000256" key="1">
    <source>
        <dbReference type="SAM" id="MobiDB-lite"/>
    </source>
</evidence>
<keyword evidence="4" id="KW-1185">Reference proteome</keyword>
<dbReference type="Proteomes" id="UP000664859">
    <property type="component" value="Unassembled WGS sequence"/>
</dbReference>
<gene>
    <name evidence="3" type="ORF">JKP88DRAFT_350131</name>
</gene>
<feature type="region of interest" description="Disordered" evidence="1">
    <location>
        <begin position="284"/>
        <end position="315"/>
    </location>
</feature>